<keyword evidence="8" id="KW-1185">Reference proteome</keyword>
<dbReference type="OrthoDB" id="2151789at2759"/>
<dbReference type="EMBL" id="KB705711">
    <property type="protein sequence ID" value="EMR71088.1"/>
    <property type="molecule type" value="Genomic_DNA"/>
</dbReference>
<dbReference type="InterPro" id="IPR006094">
    <property type="entry name" value="Oxid_FAD_bind_N"/>
</dbReference>
<keyword evidence="4" id="KW-0560">Oxidoreductase</keyword>
<dbReference type="InterPro" id="IPR050416">
    <property type="entry name" value="FAD-linked_Oxidoreductase"/>
</dbReference>
<feature type="domain" description="FAD-binding PCMH-type" evidence="6">
    <location>
        <begin position="99"/>
        <end position="270"/>
    </location>
</feature>
<evidence type="ECO:0000256" key="5">
    <source>
        <dbReference type="SAM" id="SignalP"/>
    </source>
</evidence>
<dbReference type="eggNOG" id="KOG1231">
    <property type="taxonomic scope" value="Eukaryota"/>
</dbReference>
<feature type="chain" id="PRO_5004085379" evidence="5">
    <location>
        <begin position="26"/>
        <end position="538"/>
    </location>
</feature>
<dbReference type="SUPFAM" id="SSF56176">
    <property type="entry name" value="FAD-binding/transporter-associated domain-like"/>
    <property type="match status" value="1"/>
</dbReference>
<organism evidence="7 8">
    <name type="scientific">Eutypa lata (strain UCR-EL1)</name>
    <name type="common">Grapevine dieback disease fungus</name>
    <name type="synonym">Eutypa armeniacae</name>
    <dbReference type="NCBI Taxonomy" id="1287681"/>
    <lineage>
        <taxon>Eukaryota</taxon>
        <taxon>Fungi</taxon>
        <taxon>Dikarya</taxon>
        <taxon>Ascomycota</taxon>
        <taxon>Pezizomycotina</taxon>
        <taxon>Sordariomycetes</taxon>
        <taxon>Xylariomycetidae</taxon>
        <taxon>Xylariales</taxon>
        <taxon>Diatrypaceae</taxon>
        <taxon>Eutypa</taxon>
    </lineage>
</organism>
<dbReference type="PROSITE" id="PS51387">
    <property type="entry name" value="FAD_PCMH"/>
    <property type="match status" value="1"/>
</dbReference>
<evidence type="ECO:0000256" key="4">
    <source>
        <dbReference type="ARBA" id="ARBA00023002"/>
    </source>
</evidence>
<evidence type="ECO:0000256" key="2">
    <source>
        <dbReference type="ARBA" id="ARBA00022630"/>
    </source>
</evidence>
<sequence>MIYDRLATAALFAGLFSAVFGSAAGEGQSAEDPLSGLARRGVSSARLNELYFGAPNGETCDCSLACEILATEFGKRQVSAFGQDAYDASLARFWSNLQAQTHPKCFFHPRDAEEVSVMILLSQATQCPFAVKGAGHAAFKGSSNSDGGITVEFSHMNQVVPSTDRKTVSIGPGNNWLNVYSTLEPHNLTVIGGRVSSVGVSGLLLGGGMSFFTGQHGWACDNIVNYEVVLASGDIVDVNVDSYPDLFWALRGGGGNFGIVTRFDVNAFELNGGVMWGGDIMYEFHGSKAAVAEASVRFATEGYSKDPKAHFISSFAYAQVYNMWVTDVMLDHAEPQPEGSHPAVFDDFFLENPVASTLKTNSLANLTIAIDATSPFGFRNSYWSLTTQMDVKLMEDILSIWEEEVDPVKNITAILPAISFQAITTSQLKSMTRNGGNALGIGGGDKPLLIYVVSMMWALDSDDELVLTAAHNIVTRSGALARERGLDSPYLCQYQDVYASYPENKKRLVEIAKKYDPTDVFQKLHPGYFKLNGAPAVW</sequence>
<proteinExistence type="inferred from homology"/>
<dbReference type="GO" id="GO:0071949">
    <property type="term" value="F:FAD binding"/>
    <property type="evidence" value="ECO:0007669"/>
    <property type="project" value="InterPro"/>
</dbReference>
<protein>
    <submittedName>
        <fullName evidence="7">Putative fad binding domain-containing protein</fullName>
    </submittedName>
</protein>
<dbReference type="InterPro" id="IPR036318">
    <property type="entry name" value="FAD-bd_PCMH-like_sf"/>
</dbReference>
<evidence type="ECO:0000259" key="6">
    <source>
        <dbReference type="PROSITE" id="PS51387"/>
    </source>
</evidence>
<dbReference type="Pfam" id="PF01565">
    <property type="entry name" value="FAD_binding_4"/>
    <property type="match status" value="1"/>
</dbReference>
<dbReference type="Proteomes" id="UP000012174">
    <property type="component" value="Unassembled WGS sequence"/>
</dbReference>
<evidence type="ECO:0000313" key="8">
    <source>
        <dbReference type="Proteomes" id="UP000012174"/>
    </source>
</evidence>
<evidence type="ECO:0000313" key="7">
    <source>
        <dbReference type="EMBL" id="EMR71088.1"/>
    </source>
</evidence>
<dbReference type="HOGENOM" id="CLU_018354_1_2_1"/>
<evidence type="ECO:0000256" key="3">
    <source>
        <dbReference type="ARBA" id="ARBA00022827"/>
    </source>
</evidence>
<comment type="similarity">
    <text evidence="1">Belongs to the oxygen-dependent FAD-linked oxidoreductase family.</text>
</comment>
<keyword evidence="3" id="KW-0274">FAD</keyword>
<keyword evidence="5" id="KW-0732">Signal</keyword>
<keyword evidence="2" id="KW-0285">Flavoprotein</keyword>
<gene>
    <name evidence="7" type="ORF">UCREL1_1865</name>
</gene>
<dbReference type="InterPro" id="IPR016166">
    <property type="entry name" value="FAD-bd_PCMH"/>
</dbReference>
<dbReference type="Gene3D" id="3.30.465.10">
    <property type="match status" value="1"/>
</dbReference>
<dbReference type="PANTHER" id="PTHR42973">
    <property type="entry name" value="BINDING OXIDOREDUCTASE, PUTATIVE (AFU_ORTHOLOGUE AFUA_1G17690)-RELATED"/>
    <property type="match status" value="1"/>
</dbReference>
<name>M7T2N4_EUTLA</name>
<dbReference type="GO" id="GO:0016491">
    <property type="term" value="F:oxidoreductase activity"/>
    <property type="evidence" value="ECO:0007669"/>
    <property type="project" value="UniProtKB-KW"/>
</dbReference>
<dbReference type="AlphaFoldDB" id="M7T2N4"/>
<dbReference type="PANTHER" id="PTHR42973:SF34">
    <property type="entry name" value="FAD BINDING DOMAIN PROTEIN (AFU_ORTHOLOGUE AFUA_3G02770)"/>
    <property type="match status" value="1"/>
</dbReference>
<accession>M7T2N4</accession>
<dbReference type="KEGG" id="ela:UCREL1_1865"/>
<evidence type="ECO:0000256" key="1">
    <source>
        <dbReference type="ARBA" id="ARBA00005466"/>
    </source>
</evidence>
<dbReference type="OMA" id="AQQYVAF"/>
<reference evidence="8" key="1">
    <citation type="journal article" date="2013" name="Genome Announc.">
        <title>Draft genome sequence of the grapevine dieback fungus Eutypa lata UCR-EL1.</title>
        <authorList>
            <person name="Blanco-Ulate B."/>
            <person name="Rolshausen P.E."/>
            <person name="Cantu D."/>
        </authorList>
    </citation>
    <scope>NUCLEOTIDE SEQUENCE [LARGE SCALE GENOMIC DNA]</scope>
    <source>
        <strain evidence="8">UCR-EL1</strain>
    </source>
</reference>
<feature type="signal peptide" evidence="5">
    <location>
        <begin position="1"/>
        <end position="25"/>
    </location>
</feature>
<dbReference type="InterPro" id="IPR016169">
    <property type="entry name" value="FAD-bd_PCMH_sub2"/>
</dbReference>